<comment type="caution">
    <text evidence="6">The sequence shown here is derived from an EMBL/GenBank/DDBJ whole genome shotgun (WGS) entry which is preliminary data.</text>
</comment>
<gene>
    <name evidence="6" type="ORF">ACFFVI_16630</name>
</gene>
<dbReference type="InterPro" id="IPR006433">
    <property type="entry name" value="Prohead_protease"/>
</dbReference>
<feature type="domain" description="Prohead serine protease" evidence="5">
    <location>
        <begin position="29"/>
        <end position="191"/>
    </location>
</feature>
<evidence type="ECO:0000313" key="6">
    <source>
        <dbReference type="EMBL" id="MFB9378590.1"/>
    </source>
</evidence>
<keyword evidence="1" id="KW-1188">Viral release from host cell</keyword>
<dbReference type="EMBL" id="JBHMDM010000007">
    <property type="protein sequence ID" value="MFB9378590.1"/>
    <property type="molecule type" value="Genomic_DNA"/>
</dbReference>
<evidence type="ECO:0000256" key="4">
    <source>
        <dbReference type="SAM" id="MobiDB-lite"/>
    </source>
</evidence>
<protein>
    <submittedName>
        <fullName evidence="6">HK97 family phage prohead protease</fullName>
    </submittedName>
</protein>
<evidence type="ECO:0000259" key="5">
    <source>
        <dbReference type="Pfam" id="PF04586"/>
    </source>
</evidence>
<keyword evidence="3" id="KW-0378">Hydrolase</keyword>
<dbReference type="GO" id="GO:0008233">
    <property type="term" value="F:peptidase activity"/>
    <property type="evidence" value="ECO:0007669"/>
    <property type="project" value="UniProtKB-KW"/>
</dbReference>
<evidence type="ECO:0000256" key="3">
    <source>
        <dbReference type="ARBA" id="ARBA00022801"/>
    </source>
</evidence>
<accession>A0ABV5LWX3</accession>
<keyword evidence="2 6" id="KW-0645">Protease</keyword>
<dbReference type="RefSeq" id="WP_380136739.1">
    <property type="nucleotide sequence ID" value="NZ_JBHLUI010000008.1"/>
</dbReference>
<dbReference type="GO" id="GO:0006508">
    <property type="term" value="P:proteolysis"/>
    <property type="evidence" value="ECO:0007669"/>
    <property type="project" value="UniProtKB-KW"/>
</dbReference>
<reference evidence="6 7" key="1">
    <citation type="submission" date="2024-09" db="EMBL/GenBank/DDBJ databases">
        <authorList>
            <person name="Sun Q."/>
            <person name="Mori K."/>
        </authorList>
    </citation>
    <scope>NUCLEOTIDE SEQUENCE [LARGE SCALE GENOMIC DNA]</scope>
    <source>
        <strain evidence="6 7">TISTR 1856</strain>
    </source>
</reference>
<feature type="region of interest" description="Disordered" evidence="4">
    <location>
        <begin position="201"/>
        <end position="247"/>
    </location>
</feature>
<proteinExistence type="predicted"/>
<dbReference type="Pfam" id="PF04586">
    <property type="entry name" value="Peptidase_S78"/>
    <property type="match status" value="1"/>
</dbReference>
<dbReference type="Proteomes" id="UP001589748">
    <property type="component" value="Unassembled WGS sequence"/>
</dbReference>
<name>A0ABV5LWX3_9ACTN</name>
<dbReference type="NCBIfam" id="TIGR01543">
    <property type="entry name" value="proheadase_HK97"/>
    <property type="match status" value="1"/>
</dbReference>
<keyword evidence="7" id="KW-1185">Reference proteome</keyword>
<evidence type="ECO:0000313" key="7">
    <source>
        <dbReference type="Proteomes" id="UP001589748"/>
    </source>
</evidence>
<evidence type="ECO:0000256" key="1">
    <source>
        <dbReference type="ARBA" id="ARBA00022612"/>
    </source>
</evidence>
<organism evidence="6 7">
    <name type="scientific">Kineococcus gynurae</name>
    <dbReference type="NCBI Taxonomy" id="452979"/>
    <lineage>
        <taxon>Bacteria</taxon>
        <taxon>Bacillati</taxon>
        <taxon>Actinomycetota</taxon>
        <taxon>Actinomycetes</taxon>
        <taxon>Kineosporiales</taxon>
        <taxon>Kineosporiaceae</taxon>
        <taxon>Kineococcus</taxon>
    </lineage>
</organism>
<sequence>MTHRSAGTSTVLETRTRDLSDIDARVIRAADDATPQRFVGHAAVFNSRTAIGNPLSWWGWYEEVADGAFDKTLGEGDARFLVDHDTRMLVARVSAGDLRLNTDDIGLAVDADLDDELSYVRDLARNLEKRRVTGMSFGFYVVRDEWSTIEVEAEVGGSTDVVQVDLRRLTELRLLEVSAVTFPAYDATDAGLRAMTDEVRAARNRPARPDPSAAPDGGTSAPEDPAGSSTRRKDPAPPAGTRGVTALDRRARELAARYSLTLPPKEN</sequence>
<dbReference type="InterPro" id="IPR054613">
    <property type="entry name" value="Peptidase_S78_dom"/>
</dbReference>
<evidence type="ECO:0000256" key="2">
    <source>
        <dbReference type="ARBA" id="ARBA00022670"/>
    </source>
</evidence>